<sequence>MTDPLDDPFGPAGDPWMAGRTALVTGGGQTGEEPGVGYAISRVFAAHGASVAVLDRDPAAADRTVAAITAAG</sequence>
<keyword evidence="2" id="KW-1185">Reference proteome</keyword>
<reference evidence="1 2" key="1">
    <citation type="submission" date="2018-06" db="EMBL/GenBank/DDBJ databases">
        <title>Draft genome sequence of Modestobacter versicolor CP153-2.</title>
        <authorList>
            <person name="Gundlapally S.R."/>
        </authorList>
    </citation>
    <scope>NUCLEOTIDE SEQUENCE [LARGE SCALE GENOMIC DNA]</scope>
    <source>
        <strain evidence="1 2">CP153-2</strain>
    </source>
</reference>
<dbReference type="EMBL" id="QKNV01000198">
    <property type="protein sequence ID" value="PZA20299.1"/>
    <property type="molecule type" value="Genomic_DNA"/>
</dbReference>
<accession>A0A323V642</accession>
<protein>
    <submittedName>
        <fullName evidence="1">NAD(P)-dependent oxidoreductase</fullName>
    </submittedName>
</protein>
<comment type="caution">
    <text evidence="1">The sequence shown here is derived from an EMBL/GenBank/DDBJ whole genome shotgun (WGS) entry which is preliminary data.</text>
</comment>
<dbReference type="InterPro" id="IPR036291">
    <property type="entry name" value="NAD(P)-bd_dom_sf"/>
</dbReference>
<dbReference type="SUPFAM" id="SSF51735">
    <property type="entry name" value="NAD(P)-binding Rossmann-fold domains"/>
    <property type="match status" value="1"/>
</dbReference>
<feature type="non-terminal residue" evidence="1">
    <location>
        <position position="72"/>
    </location>
</feature>
<dbReference type="AlphaFoldDB" id="A0A323V642"/>
<organism evidence="1 2">
    <name type="scientific">Modestobacter versicolor</name>
    <dbReference type="NCBI Taxonomy" id="429133"/>
    <lineage>
        <taxon>Bacteria</taxon>
        <taxon>Bacillati</taxon>
        <taxon>Actinomycetota</taxon>
        <taxon>Actinomycetes</taxon>
        <taxon>Geodermatophilales</taxon>
        <taxon>Geodermatophilaceae</taxon>
        <taxon>Modestobacter</taxon>
    </lineage>
</organism>
<name>A0A323V642_9ACTN</name>
<evidence type="ECO:0000313" key="2">
    <source>
        <dbReference type="Proteomes" id="UP000247602"/>
    </source>
</evidence>
<dbReference type="Proteomes" id="UP000247602">
    <property type="component" value="Unassembled WGS sequence"/>
</dbReference>
<evidence type="ECO:0000313" key="1">
    <source>
        <dbReference type="EMBL" id="PZA20299.1"/>
    </source>
</evidence>
<proteinExistence type="predicted"/>
<gene>
    <name evidence="1" type="ORF">DMO24_16160</name>
</gene>
<dbReference type="Gene3D" id="3.40.50.720">
    <property type="entry name" value="NAD(P)-binding Rossmann-like Domain"/>
    <property type="match status" value="1"/>
</dbReference>